<gene>
    <name evidence="9" type="ORF">BCR33DRAFT_422249</name>
</gene>
<dbReference type="STRING" id="329046.A0A1Y2BVU1"/>
<evidence type="ECO:0000256" key="4">
    <source>
        <dbReference type="ARBA" id="ARBA00022692"/>
    </source>
</evidence>
<keyword evidence="7 8" id="KW-0472">Membrane</keyword>
<proteinExistence type="inferred from homology"/>
<feature type="transmembrane region" description="Helical" evidence="8">
    <location>
        <begin position="107"/>
        <end position="127"/>
    </location>
</feature>
<reference evidence="9 10" key="1">
    <citation type="submission" date="2016-07" db="EMBL/GenBank/DDBJ databases">
        <title>Pervasive Adenine N6-methylation of Active Genes in Fungi.</title>
        <authorList>
            <consortium name="DOE Joint Genome Institute"/>
            <person name="Mondo S.J."/>
            <person name="Dannebaum R.O."/>
            <person name="Kuo R.C."/>
            <person name="Labutti K."/>
            <person name="Haridas S."/>
            <person name="Kuo A."/>
            <person name="Salamov A."/>
            <person name="Ahrendt S.R."/>
            <person name="Lipzen A."/>
            <person name="Sullivan W."/>
            <person name="Andreopoulos W.B."/>
            <person name="Clum A."/>
            <person name="Lindquist E."/>
            <person name="Daum C."/>
            <person name="Ramamoorthy G.K."/>
            <person name="Gryganskyi A."/>
            <person name="Culley D."/>
            <person name="Magnuson J.K."/>
            <person name="James T.Y."/>
            <person name="O'Malley M.A."/>
            <person name="Stajich J.E."/>
            <person name="Spatafora J.W."/>
            <person name="Visel A."/>
            <person name="Grigoriev I.V."/>
        </authorList>
    </citation>
    <scope>NUCLEOTIDE SEQUENCE [LARGE SCALE GENOMIC DNA]</scope>
    <source>
        <strain evidence="9 10">JEL800</strain>
    </source>
</reference>
<evidence type="ECO:0000256" key="7">
    <source>
        <dbReference type="ARBA" id="ARBA00023136"/>
    </source>
</evidence>
<evidence type="ECO:0000256" key="2">
    <source>
        <dbReference type="ARBA" id="ARBA00007715"/>
    </source>
</evidence>
<protein>
    <recommendedName>
        <fullName evidence="3">ER membrane protein complex subunit 4</fullName>
    </recommendedName>
</protein>
<sequence>MTHTSSKDRTEIKKEPTAEEQAAIDANMANLKLKKSWETAIAPLKQVPMQGFMLYMSGNSVQIYSIMVTVMLFMNSFNAILGTNHAFKRFESTSSGTDKKPPSNANLIFPKIVYILAQCVLFGLGVYKCSSMGLLPTSHSDWLSFLEVKRVVEYSSGTYLQ</sequence>
<evidence type="ECO:0000313" key="10">
    <source>
        <dbReference type="Proteomes" id="UP000193642"/>
    </source>
</evidence>
<evidence type="ECO:0000256" key="3">
    <source>
        <dbReference type="ARBA" id="ARBA00020820"/>
    </source>
</evidence>
<dbReference type="InterPro" id="IPR009445">
    <property type="entry name" value="TMEM85/Emc4"/>
</dbReference>
<evidence type="ECO:0000256" key="5">
    <source>
        <dbReference type="ARBA" id="ARBA00022824"/>
    </source>
</evidence>
<evidence type="ECO:0000256" key="8">
    <source>
        <dbReference type="SAM" id="Phobius"/>
    </source>
</evidence>
<dbReference type="OrthoDB" id="369569at2759"/>
<dbReference type="AlphaFoldDB" id="A0A1Y2BVU1"/>
<evidence type="ECO:0000256" key="6">
    <source>
        <dbReference type="ARBA" id="ARBA00022989"/>
    </source>
</evidence>
<dbReference type="EMBL" id="MCGO01000042">
    <property type="protein sequence ID" value="ORY38853.1"/>
    <property type="molecule type" value="Genomic_DNA"/>
</dbReference>
<keyword evidence="4 8" id="KW-0812">Transmembrane</keyword>
<evidence type="ECO:0000313" key="9">
    <source>
        <dbReference type="EMBL" id="ORY38853.1"/>
    </source>
</evidence>
<dbReference type="Pfam" id="PF06417">
    <property type="entry name" value="EMC4"/>
    <property type="match status" value="1"/>
</dbReference>
<accession>A0A1Y2BVU1</accession>
<comment type="subcellular location">
    <subcellularLocation>
        <location evidence="1">Endoplasmic reticulum membrane</location>
        <topology evidence="1">Multi-pass membrane protein</topology>
    </subcellularLocation>
</comment>
<keyword evidence="10" id="KW-1185">Reference proteome</keyword>
<dbReference type="Proteomes" id="UP000193642">
    <property type="component" value="Unassembled WGS sequence"/>
</dbReference>
<comment type="similarity">
    <text evidence="2">Belongs to the EMC4 family.</text>
</comment>
<comment type="caution">
    <text evidence="9">The sequence shown here is derived from an EMBL/GenBank/DDBJ whole genome shotgun (WGS) entry which is preliminary data.</text>
</comment>
<evidence type="ECO:0000256" key="1">
    <source>
        <dbReference type="ARBA" id="ARBA00004477"/>
    </source>
</evidence>
<dbReference type="PANTHER" id="PTHR19315">
    <property type="entry name" value="ER MEMBRANE PROTEIN COMPLEX SUBUNIT 4"/>
    <property type="match status" value="1"/>
</dbReference>
<keyword evidence="6 8" id="KW-1133">Transmembrane helix</keyword>
<dbReference type="PIRSF" id="PIRSF017207">
    <property type="entry name" value="UCP017207_TM-p85"/>
    <property type="match status" value="1"/>
</dbReference>
<keyword evidence="5" id="KW-0256">Endoplasmic reticulum</keyword>
<dbReference type="GO" id="GO:0005789">
    <property type="term" value="C:endoplasmic reticulum membrane"/>
    <property type="evidence" value="ECO:0007669"/>
    <property type="project" value="UniProtKB-SubCell"/>
</dbReference>
<name>A0A1Y2BVU1_9FUNG</name>
<organism evidence="9 10">
    <name type="scientific">Rhizoclosmatium globosum</name>
    <dbReference type="NCBI Taxonomy" id="329046"/>
    <lineage>
        <taxon>Eukaryota</taxon>
        <taxon>Fungi</taxon>
        <taxon>Fungi incertae sedis</taxon>
        <taxon>Chytridiomycota</taxon>
        <taxon>Chytridiomycota incertae sedis</taxon>
        <taxon>Chytridiomycetes</taxon>
        <taxon>Chytridiales</taxon>
        <taxon>Chytriomycetaceae</taxon>
        <taxon>Rhizoclosmatium</taxon>
    </lineage>
</organism>
<feature type="transmembrane region" description="Helical" evidence="8">
    <location>
        <begin position="63"/>
        <end position="87"/>
    </location>
</feature>